<gene>
    <name evidence="2" type="ORF">DB32_003449</name>
</gene>
<evidence type="ECO:0000313" key="3">
    <source>
        <dbReference type="Proteomes" id="UP000034883"/>
    </source>
</evidence>
<dbReference type="Proteomes" id="UP000034883">
    <property type="component" value="Chromosome"/>
</dbReference>
<proteinExistence type="predicted"/>
<feature type="compositionally biased region" description="Basic and acidic residues" evidence="1">
    <location>
        <begin position="21"/>
        <end position="40"/>
    </location>
</feature>
<evidence type="ECO:0000313" key="2">
    <source>
        <dbReference type="EMBL" id="AKF06300.1"/>
    </source>
</evidence>
<organism evidence="2 3">
    <name type="scientific">Sandaracinus amylolyticus</name>
    <dbReference type="NCBI Taxonomy" id="927083"/>
    <lineage>
        <taxon>Bacteria</taxon>
        <taxon>Pseudomonadati</taxon>
        <taxon>Myxococcota</taxon>
        <taxon>Polyangia</taxon>
        <taxon>Polyangiales</taxon>
        <taxon>Sandaracinaceae</taxon>
        <taxon>Sandaracinus</taxon>
    </lineage>
</organism>
<accession>A0A0F6W357</accession>
<dbReference type="EMBL" id="CP011125">
    <property type="protein sequence ID" value="AKF06300.1"/>
    <property type="molecule type" value="Genomic_DNA"/>
</dbReference>
<feature type="compositionally biased region" description="Low complexity" evidence="1">
    <location>
        <begin position="1"/>
        <end position="20"/>
    </location>
</feature>
<dbReference type="AlphaFoldDB" id="A0A0F6W357"/>
<dbReference type="KEGG" id="samy:DB32_003449"/>
<feature type="region of interest" description="Disordered" evidence="1">
    <location>
        <begin position="1"/>
        <end position="40"/>
    </location>
</feature>
<protein>
    <submittedName>
        <fullName evidence="2">Uncharacterized protein</fullName>
    </submittedName>
</protein>
<sequence length="40" mass="4274">MNAARRSSTASRTAAPSGARPEGRARPIRLHDARRASRSA</sequence>
<keyword evidence="3" id="KW-1185">Reference proteome</keyword>
<evidence type="ECO:0000256" key="1">
    <source>
        <dbReference type="SAM" id="MobiDB-lite"/>
    </source>
</evidence>
<reference evidence="2 3" key="1">
    <citation type="submission" date="2015-03" db="EMBL/GenBank/DDBJ databases">
        <title>Genome assembly of Sandaracinus amylolyticus DSM 53668.</title>
        <authorList>
            <person name="Sharma G."/>
            <person name="Subramanian S."/>
        </authorList>
    </citation>
    <scope>NUCLEOTIDE SEQUENCE [LARGE SCALE GENOMIC DNA]</scope>
    <source>
        <strain evidence="2 3">DSM 53668</strain>
    </source>
</reference>
<name>A0A0F6W357_9BACT</name>